<name>A0AA88Y0G5_PINIB</name>
<evidence type="ECO:0000256" key="1">
    <source>
        <dbReference type="ARBA" id="ARBA00004651"/>
    </source>
</evidence>
<keyword evidence="3" id="KW-0813">Transport</keyword>
<feature type="transmembrane region" description="Helical" evidence="12">
    <location>
        <begin position="243"/>
        <end position="265"/>
    </location>
</feature>
<dbReference type="GO" id="GO:0005886">
    <property type="term" value="C:plasma membrane"/>
    <property type="evidence" value="ECO:0007669"/>
    <property type="project" value="UniProtKB-SubCell"/>
</dbReference>
<keyword evidence="9 12" id="KW-0472">Membrane</keyword>
<accession>A0AA88Y0G5</accession>
<dbReference type="GO" id="GO:0006814">
    <property type="term" value="P:sodium ion transport"/>
    <property type="evidence" value="ECO:0007669"/>
    <property type="project" value="UniProtKB-KW"/>
</dbReference>
<reference evidence="13" key="1">
    <citation type="submission" date="2019-08" db="EMBL/GenBank/DDBJ databases">
        <title>The improved chromosome-level genome for the pearl oyster Pinctada fucata martensii using PacBio sequencing and Hi-C.</title>
        <authorList>
            <person name="Zheng Z."/>
        </authorList>
    </citation>
    <scope>NUCLEOTIDE SEQUENCE</scope>
    <source>
        <strain evidence="13">ZZ-2019</strain>
        <tissue evidence="13">Adductor muscle</tissue>
    </source>
</reference>
<evidence type="ECO:0000256" key="12">
    <source>
        <dbReference type="SAM" id="Phobius"/>
    </source>
</evidence>
<dbReference type="Proteomes" id="UP001186944">
    <property type="component" value="Unassembled WGS sequence"/>
</dbReference>
<organism evidence="13 14">
    <name type="scientific">Pinctada imbricata</name>
    <name type="common">Atlantic pearl-oyster</name>
    <name type="synonym">Pinctada martensii</name>
    <dbReference type="NCBI Taxonomy" id="66713"/>
    <lineage>
        <taxon>Eukaryota</taxon>
        <taxon>Metazoa</taxon>
        <taxon>Spiralia</taxon>
        <taxon>Lophotrochozoa</taxon>
        <taxon>Mollusca</taxon>
        <taxon>Bivalvia</taxon>
        <taxon>Autobranchia</taxon>
        <taxon>Pteriomorphia</taxon>
        <taxon>Pterioida</taxon>
        <taxon>Pterioidea</taxon>
        <taxon>Pteriidae</taxon>
        <taxon>Pinctada</taxon>
    </lineage>
</organism>
<dbReference type="GO" id="GO:0015293">
    <property type="term" value="F:symporter activity"/>
    <property type="evidence" value="ECO:0007669"/>
    <property type="project" value="TreeGrafter"/>
</dbReference>
<keyword evidence="10" id="KW-0739">Sodium transport</keyword>
<evidence type="ECO:0000256" key="10">
    <source>
        <dbReference type="ARBA" id="ARBA00023201"/>
    </source>
</evidence>
<evidence type="ECO:0000256" key="2">
    <source>
        <dbReference type="ARBA" id="ARBA00006434"/>
    </source>
</evidence>
<gene>
    <name evidence="13" type="ORF">FSP39_016251</name>
</gene>
<dbReference type="Gene3D" id="1.20.1730.10">
    <property type="entry name" value="Sodium/glucose cotransporter"/>
    <property type="match status" value="2"/>
</dbReference>
<comment type="similarity">
    <text evidence="2 11">Belongs to the sodium:solute symporter (SSF) (TC 2.A.21) family.</text>
</comment>
<keyword evidence="8" id="KW-0406">Ion transport</keyword>
<evidence type="ECO:0000256" key="8">
    <source>
        <dbReference type="ARBA" id="ARBA00023065"/>
    </source>
</evidence>
<dbReference type="PANTHER" id="PTHR42985">
    <property type="entry name" value="SODIUM-COUPLED MONOCARBOXYLATE TRANSPORTER"/>
    <property type="match status" value="1"/>
</dbReference>
<evidence type="ECO:0000256" key="9">
    <source>
        <dbReference type="ARBA" id="ARBA00023136"/>
    </source>
</evidence>
<evidence type="ECO:0000256" key="6">
    <source>
        <dbReference type="ARBA" id="ARBA00022989"/>
    </source>
</evidence>
<evidence type="ECO:0000256" key="7">
    <source>
        <dbReference type="ARBA" id="ARBA00023053"/>
    </source>
</evidence>
<protein>
    <submittedName>
        <fullName evidence="13">Uncharacterized protein</fullName>
    </submittedName>
</protein>
<keyword evidence="6 12" id="KW-1133">Transmembrane helix</keyword>
<feature type="transmembrane region" description="Helical" evidence="12">
    <location>
        <begin position="6"/>
        <end position="28"/>
    </location>
</feature>
<keyword evidence="4" id="KW-1003">Cell membrane</keyword>
<dbReference type="InterPro" id="IPR051163">
    <property type="entry name" value="Sodium:Solute_Symporter_SSF"/>
</dbReference>
<dbReference type="Pfam" id="PF00474">
    <property type="entry name" value="SSF"/>
    <property type="match status" value="1"/>
</dbReference>
<keyword evidence="5 12" id="KW-0812">Transmembrane</keyword>
<comment type="caution">
    <text evidence="13">The sequence shown here is derived from an EMBL/GenBank/DDBJ whole genome shotgun (WGS) entry which is preliminary data.</text>
</comment>
<feature type="transmembrane region" description="Helical" evidence="12">
    <location>
        <begin position="364"/>
        <end position="385"/>
    </location>
</feature>
<proteinExistence type="inferred from homology"/>
<dbReference type="InterPro" id="IPR038377">
    <property type="entry name" value="Na/Glc_symporter_sf"/>
</dbReference>
<evidence type="ECO:0000256" key="4">
    <source>
        <dbReference type="ARBA" id="ARBA00022475"/>
    </source>
</evidence>
<feature type="transmembrane region" description="Helical" evidence="12">
    <location>
        <begin position="425"/>
        <end position="441"/>
    </location>
</feature>
<feature type="transmembrane region" description="Helical" evidence="12">
    <location>
        <begin position="74"/>
        <end position="98"/>
    </location>
</feature>
<evidence type="ECO:0000313" key="14">
    <source>
        <dbReference type="Proteomes" id="UP001186944"/>
    </source>
</evidence>
<dbReference type="AlphaFoldDB" id="A0AA88Y0G5"/>
<keyword evidence="7" id="KW-0915">Sodium</keyword>
<evidence type="ECO:0000313" key="13">
    <source>
        <dbReference type="EMBL" id="KAK3095575.1"/>
    </source>
</evidence>
<evidence type="ECO:0000256" key="5">
    <source>
        <dbReference type="ARBA" id="ARBA00022692"/>
    </source>
</evidence>
<sequence length="454" mass="50707">MSSFVVADYCVFGVTIIISLGIGIYYALSGGRQKTTSEYLVGNRQMKILPVALSLMVSFESSIMMLGFPAETYVYGMMFWLSNFAFLVSVLLAVRMVVPLVHPLKLTSVYENLSLDVIRDKEMQPECPGFACTTTRLAESWKKANPGHEVTDFPMWASIYVVTAASVVYTSIGTMVAGGVSNVFEINKKSGRLDIFEVLIVSGPAFFLTLSLALLEGLVAFAYFSTTRCDPLASDQITNPNQITSSVLSAFNGPMTGVFLLGIFCPWIEAKGAFVGGVTGVFFTFWLSMGSNFSRSLRKTPWLPLAPTDQCFPVVNDSLLMTTMNLSQLYVSPLSSYQTSTMMEDVIRNEPQGLDKFYALSYQWFSVVGVLVTVVVGTVISLIVAKYKPEEADVRFMLPFFDQFFPFLPKRLRRYLYFGVDFERVRFKIILIALISGYIWIERMTNMDNDHIPV</sequence>
<dbReference type="PROSITE" id="PS50283">
    <property type="entry name" value="NA_SOLUT_SYMP_3"/>
    <property type="match status" value="1"/>
</dbReference>
<evidence type="ECO:0000256" key="11">
    <source>
        <dbReference type="RuleBase" id="RU362091"/>
    </source>
</evidence>
<evidence type="ECO:0000256" key="3">
    <source>
        <dbReference type="ARBA" id="ARBA00022448"/>
    </source>
</evidence>
<keyword evidence="14" id="KW-1185">Reference proteome</keyword>
<dbReference type="PANTHER" id="PTHR42985:SF40">
    <property type="entry name" value="LD47995P-RELATED"/>
    <property type="match status" value="1"/>
</dbReference>
<feature type="transmembrane region" description="Helical" evidence="12">
    <location>
        <begin position="198"/>
        <end position="223"/>
    </location>
</feature>
<dbReference type="EMBL" id="VSWD01000008">
    <property type="protein sequence ID" value="KAK3095575.1"/>
    <property type="molecule type" value="Genomic_DNA"/>
</dbReference>
<comment type="subcellular location">
    <subcellularLocation>
        <location evidence="1">Cell membrane</location>
        <topology evidence="1">Multi-pass membrane protein</topology>
    </subcellularLocation>
</comment>
<dbReference type="InterPro" id="IPR001734">
    <property type="entry name" value="Na/solute_symporter"/>
</dbReference>
<feature type="transmembrane region" description="Helical" evidence="12">
    <location>
        <begin position="272"/>
        <end position="289"/>
    </location>
</feature>
<feature type="transmembrane region" description="Helical" evidence="12">
    <location>
        <begin position="48"/>
        <end position="68"/>
    </location>
</feature>